<sequence length="147" mass="15585">MEPEPRISIRRERGYVFSIDFGALIPHLTVDEAEPIGDGEGPAPEQLVVAGVANCLCASLVFALGKFGQNADGLHAEASCVLGRNAEGRLRIDAIEVAITLGAPIADPDRTARALAQFERFCTVSESVKAGVPVSVTVSDQEGRRLK</sequence>
<dbReference type="Gene3D" id="3.30.300.20">
    <property type="match status" value="1"/>
</dbReference>
<dbReference type="InterPro" id="IPR003718">
    <property type="entry name" value="OsmC/Ohr_fam"/>
</dbReference>
<dbReference type="Pfam" id="PF02566">
    <property type="entry name" value="OsmC"/>
    <property type="match status" value="1"/>
</dbReference>
<dbReference type="InterPro" id="IPR015946">
    <property type="entry name" value="KH_dom-like_a/b"/>
</dbReference>
<dbReference type="Proteomes" id="UP000249577">
    <property type="component" value="Unassembled WGS sequence"/>
</dbReference>
<dbReference type="InterPro" id="IPR036102">
    <property type="entry name" value="OsmC/Ohrsf"/>
</dbReference>
<comment type="caution">
    <text evidence="1">The sequence shown here is derived from an EMBL/GenBank/DDBJ whole genome shotgun (WGS) entry which is preliminary data.</text>
</comment>
<protein>
    <submittedName>
        <fullName evidence="1">Peroxiredoxin</fullName>
    </submittedName>
</protein>
<proteinExistence type="predicted"/>
<dbReference type="AlphaFoldDB" id="A0A2W5MBH1"/>
<organism evidence="1 2">
    <name type="scientific">Ancylobacter novellus</name>
    <name type="common">Thiobacillus novellus</name>
    <dbReference type="NCBI Taxonomy" id="921"/>
    <lineage>
        <taxon>Bacteria</taxon>
        <taxon>Pseudomonadati</taxon>
        <taxon>Pseudomonadota</taxon>
        <taxon>Alphaproteobacteria</taxon>
        <taxon>Hyphomicrobiales</taxon>
        <taxon>Xanthobacteraceae</taxon>
        <taxon>Ancylobacter</taxon>
    </lineage>
</organism>
<gene>
    <name evidence="1" type="ORF">DI565_07345</name>
</gene>
<reference evidence="1 2" key="1">
    <citation type="submission" date="2017-08" db="EMBL/GenBank/DDBJ databases">
        <title>Infants hospitalized years apart are colonized by the same room-sourced microbial strains.</title>
        <authorList>
            <person name="Brooks B."/>
            <person name="Olm M.R."/>
            <person name="Firek B.A."/>
            <person name="Baker R."/>
            <person name="Thomas B.C."/>
            <person name="Morowitz M.J."/>
            <person name="Banfield J.F."/>
        </authorList>
    </citation>
    <scope>NUCLEOTIDE SEQUENCE [LARGE SCALE GENOMIC DNA]</scope>
    <source>
        <strain evidence="1">S2_005_003_R2_43</strain>
    </source>
</reference>
<dbReference type="SUPFAM" id="SSF82784">
    <property type="entry name" value="OsmC-like"/>
    <property type="match status" value="1"/>
</dbReference>
<evidence type="ECO:0000313" key="1">
    <source>
        <dbReference type="EMBL" id="PZQ17177.1"/>
    </source>
</evidence>
<evidence type="ECO:0000313" key="2">
    <source>
        <dbReference type="Proteomes" id="UP000249577"/>
    </source>
</evidence>
<accession>A0A2W5MBH1</accession>
<name>A0A2W5MBH1_ANCNO</name>
<dbReference type="EMBL" id="QFPN01000003">
    <property type="protein sequence ID" value="PZQ17177.1"/>
    <property type="molecule type" value="Genomic_DNA"/>
</dbReference>